<dbReference type="Pfam" id="PF00356">
    <property type="entry name" value="LacI"/>
    <property type="match status" value="1"/>
</dbReference>
<protein>
    <submittedName>
        <fullName evidence="5">LacI family DNA-binding transcriptional regulator</fullName>
    </submittedName>
</protein>
<dbReference type="SMART" id="SM00354">
    <property type="entry name" value="HTH_LACI"/>
    <property type="match status" value="1"/>
</dbReference>
<dbReference type="PANTHER" id="PTHR30146:SF109">
    <property type="entry name" value="HTH-TYPE TRANSCRIPTIONAL REGULATOR GALS"/>
    <property type="match status" value="1"/>
</dbReference>
<dbReference type="PROSITE" id="PS50932">
    <property type="entry name" value="HTH_LACI_2"/>
    <property type="match status" value="1"/>
</dbReference>
<evidence type="ECO:0000256" key="3">
    <source>
        <dbReference type="ARBA" id="ARBA00023163"/>
    </source>
</evidence>
<keyword evidence="1" id="KW-0805">Transcription regulation</keyword>
<dbReference type="PANTHER" id="PTHR30146">
    <property type="entry name" value="LACI-RELATED TRANSCRIPTIONAL REPRESSOR"/>
    <property type="match status" value="1"/>
</dbReference>
<organism evidence="5 6">
    <name type="scientific">Terriglobus aquaticus</name>
    <dbReference type="NCBI Taxonomy" id="940139"/>
    <lineage>
        <taxon>Bacteria</taxon>
        <taxon>Pseudomonadati</taxon>
        <taxon>Acidobacteriota</taxon>
        <taxon>Terriglobia</taxon>
        <taxon>Terriglobales</taxon>
        <taxon>Acidobacteriaceae</taxon>
        <taxon>Terriglobus</taxon>
    </lineage>
</organism>
<keyword evidence="2 5" id="KW-0238">DNA-binding</keyword>
<gene>
    <name evidence="5" type="ORF">ACK2TP_06740</name>
</gene>
<keyword evidence="6" id="KW-1185">Reference proteome</keyword>
<evidence type="ECO:0000313" key="6">
    <source>
        <dbReference type="Proteomes" id="UP001634747"/>
    </source>
</evidence>
<dbReference type="EMBL" id="JBJYXY010000001">
    <property type="protein sequence ID" value="MFN2975453.1"/>
    <property type="molecule type" value="Genomic_DNA"/>
</dbReference>
<evidence type="ECO:0000313" key="5">
    <source>
        <dbReference type="EMBL" id="MFN2975453.1"/>
    </source>
</evidence>
<keyword evidence="3" id="KW-0804">Transcription</keyword>
<dbReference type="RefSeq" id="WP_263413023.1">
    <property type="nucleotide sequence ID" value="NZ_BAABBH010000001.1"/>
</dbReference>
<feature type="domain" description="HTH lacI-type" evidence="4">
    <location>
        <begin position="8"/>
        <end position="62"/>
    </location>
</feature>
<dbReference type="SUPFAM" id="SSF47413">
    <property type="entry name" value="lambda repressor-like DNA-binding domains"/>
    <property type="match status" value="1"/>
</dbReference>
<dbReference type="CDD" id="cd01392">
    <property type="entry name" value="HTH_LacI"/>
    <property type="match status" value="1"/>
</dbReference>
<dbReference type="Gene3D" id="3.40.50.2300">
    <property type="match status" value="2"/>
</dbReference>
<dbReference type="InterPro" id="IPR001761">
    <property type="entry name" value="Peripla_BP/Lac1_sug-bd_dom"/>
</dbReference>
<proteinExistence type="predicted"/>
<dbReference type="InterPro" id="IPR028082">
    <property type="entry name" value="Peripla_BP_I"/>
</dbReference>
<evidence type="ECO:0000256" key="1">
    <source>
        <dbReference type="ARBA" id="ARBA00023015"/>
    </source>
</evidence>
<reference evidence="5 6" key="1">
    <citation type="submission" date="2024-12" db="EMBL/GenBank/DDBJ databases">
        <authorList>
            <person name="Lee Y."/>
        </authorList>
    </citation>
    <scope>NUCLEOTIDE SEQUENCE [LARGE SCALE GENOMIC DNA]</scope>
    <source>
        <strain evidence="5 6">03SUJ4</strain>
    </source>
</reference>
<sequence length="335" mass="36031">MKPKRSVPALMDVARRAGVGAATVSRVINGGQNVSARRLAAVQQAIEELGYHPNQAARSLKGARTKTIGLVVPSVADPFFSAAAEAIQEVARGHGTLLLLAVSENQSAREQEQVASLIQRRIDGLILAPSDGADFSMFKHAGFPVVCFDRPFPGQDIPVVLSDNYAGAKAATEHLVKAGRKRILCLSGDPQLFTSKRRVKGYRDVVRAAGLPYLAEVSVQDHESAVAALTPYLSGRSRIDAVFSIKNAITVSAYKILRDAGLEVPKMVAIAAYDDFELADTLDPPICVVRQPVVGIARRAAEMLFEALDRGQVQTKMVKMEVELIHRASCGGHSR</sequence>
<dbReference type="PROSITE" id="PS00356">
    <property type="entry name" value="HTH_LACI_1"/>
    <property type="match status" value="1"/>
</dbReference>
<dbReference type="Pfam" id="PF00532">
    <property type="entry name" value="Peripla_BP_1"/>
    <property type="match status" value="1"/>
</dbReference>
<dbReference type="GO" id="GO:0003677">
    <property type="term" value="F:DNA binding"/>
    <property type="evidence" value="ECO:0007669"/>
    <property type="project" value="UniProtKB-KW"/>
</dbReference>
<evidence type="ECO:0000256" key="2">
    <source>
        <dbReference type="ARBA" id="ARBA00023125"/>
    </source>
</evidence>
<dbReference type="SUPFAM" id="SSF53822">
    <property type="entry name" value="Periplasmic binding protein-like I"/>
    <property type="match status" value="1"/>
</dbReference>
<dbReference type="CDD" id="cd06267">
    <property type="entry name" value="PBP1_LacI_sugar_binding-like"/>
    <property type="match status" value="1"/>
</dbReference>
<comment type="caution">
    <text evidence="5">The sequence shown here is derived from an EMBL/GenBank/DDBJ whole genome shotgun (WGS) entry which is preliminary data.</text>
</comment>
<name>A0ABW9KJH6_9BACT</name>
<dbReference type="InterPro" id="IPR000843">
    <property type="entry name" value="HTH_LacI"/>
</dbReference>
<dbReference type="InterPro" id="IPR010982">
    <property type="entry name" value="Lambda_DNA-bd_dom_sf"/>
</dbReference>
<dbReference type="Proteomes" id="UP001634747">
    <property type="component" value="Unassembled WGS sequence"/>
</dbReference>
<dbReference type="Gene3D" id="1.10.260.40">
    <property type="entry name" value="lambda repressor-like DNA-binding domains"/>
    <property type="match status" value="1"/>
</dbReference>
<accession>A0ABW9KJH6</accession>
<evidence type="ECO:0000259" key="4">
    <source>
        <dbReference type="PROSITE" id="PS50932"/>
    </source>
</evidence>